<dbReference type="PANTHER" id="PTHR30471:SF3">
    <property type="entry name" value="UPF0758 PROTEIN YEES-RELATED"/>
    <property type="match status" value="1"/>
</dbReference>
<keyword evidence="4" id="KW-0862">Zinc</keyword>
<dbReference type="SUPFAM" id="SSF47781">
    <property type="entry name" value="RuvA domain 2-like"/>
    <property type="match status" value="1"/>
</dbReference>
<organism evidence="8 9">
    <name type="scientific">Candidatus Schekmanbacteria bacterium RBG_16_38_10</name>
    <dbReference type="NCBI Taxonomy" id="1817879"/>
    <lineage>
        <taxon>Bacteria</taxon>
        <taxon>Candidatus Schekmaniibacteriota</taxon>
    </lineage>
</organism>
<gene>
    <name evidence="8" type="ORF">A2W05_09385</name>
</gene>
<dbReference type="Pfam" id="PF04002">
    <property type="entry name" value="RadC"/>
    <property type="match status" value="1"/>
</dbReference>
<dbReference type="GO" id="GO:0046872">
    <property type="term" value="F:metal ion binding"/>
    <property type="evidence" value="ECO:0007669"/>
    <property type="project" value="UniProtKB-KW"/>
</dbReference>
<dbReference type="EMBL" id="MGDE01000049">
    <property type="protein sequence ID" value="OGL47271.1"/>
    <property type="molecule type" value="Genomic_DNA"/>
</dbReference>
<accession>A0A1F7S0N3</accession>
<evidence type="ECO:0000313" key="9">
    <source>
        <dbReference type="Proteomes" id="UP000178797"/>
    </source>
</evidence>
<dbReference type="NCBIfam" id="TIGR00608">
    <property type="entry name" value="radc"/>
    <property type="match status" value="1"/>
</dbReference>
<dbReference type="GO" id="GO:0008237">
    <property type="term" value="F:metallopeptidase activity"/>
    <property type="evidence" value="ECO:0007669"/>
    <property type="project" value="UniProtKB-KW"/>
</dbReference>
<dbReference type="GO" id="GO:0006508">
    <property type="term" value="P:proteolysis"/>
    <property type="evidence" value="ECO:0007669"/>
    <property type="project" value="UniProtKB-KW"/>
</dbReference>
<dbReference type="Gene3D" id="1.10.150.20">
    <property type="entry name" value="5' to 3' exonuclease, C-terminal subdomain"/>
    <property type="match status" value="1"/>
</dbReference>
<dbReference type="InterPro" id="IPR010994">
    <property type="entry name" value="RuvA_2-like"/>
</dbReference>
<sequence>MRQLPIADRPREKLLYRGERFLSDAELIAIIIRTGSEKRTALHLAQELIRRFGDLRGLANRSAQELSTIKGIGKAKAAQIKAAFEIATRLITRPLTQGIKVSSGEDIYLNYKERFRYAKREFFIAILLDSGNKIIKDVEVSIGSLTQSIVTPREAFTEAIRESAANIIFVHNHPSGSSKPSDEDIAVTKKLKETADIVGIRMLDHIIVSVDSYASFADEGLL</sequence>
<keyword evidence="3" id="KW-0378">Hydrolase</keyword>
<evidence type="ECO:0000259" key="7">
    <source>
        <dbReference type="PROSITE" id="PS50249"/>
    </source>
</evidence>
<keyword evidence="1" id="KW-0645">Protease</keyword>
<dbReference type="Pfam" id="PF20582">
    <property type="entry name" value="UPF0758_N"/>
    <property type="match status" value="1"/>
</dbReference>
<keyword evidence="5" id="KW-0482">Metalloprotease</keyword>
<evidence type="ECO:0000256" key="3">
    <source>
        <dbReference type="ARBA" id="ARBA00022801"/>
    </source>
</evidence>
<dbReference type="InterPro" id="IPR001405">
    <property type="entry name" value="UPF0758"/>
</dbReference>
<dbReference type="NCBIfam" id="NF000642">
    <property type="entry name" value="PRK00024.1"/>
    <property type="match status" value="1"/>
</dbReference>
<dbReference type="InterPro" id="IPR025657">
    <property type="entry name" value="RadC_JAB"/>
</dbReference>
<keyword evidence="2" id="KW-0479">Metal-binding</keyword>
<proteinExistence type="inferred from homology"/>
<evidence type="ECO:0000256" key="1">
    <source>
        <dbReference type="ARBA" id="ARBA00022670"/>
    </source>
</evidence>
<dbReference type="Gene3D" id="3.40.140.10">
    <property type="entry name" value="Cytidine Deaminase, domain 2"/>
    <property type="match status" value="1"/>
</dbReference>
<dbReference type="InterPro" id="IPR046778">
    <property type="entry name" value="UPF0758_N"/>
</dbReference>
<comment type="caution">
    <text evidence="8">The sequence shown here is derived from an EMBL/GenBank/DDBJ whole genome shotgun (WGS) entry which is preliminary data.</text>
</comment>
<protein>
    <recommendedName>
        <fullName evidence="7">MPN domain-containing protein</fullName>
    </recommendedName>
</protein>
<name>A0A1F7S0N3_9BACT</name>
<dbReference type="AlphaFoldDB" id="A0A1F7S0N3"/>
<dbReference type="SUPFAM" id="SSF102712">
    <property type="entry name" value="JAB1/MPN domain"/>
    <property type="match status" value="1"/>
</dbReference>
<dbReference type="InterPro" id="IPR037518">
    <property type="entry name" value="MPN"/>
</dbReference>
<evidence type="ECO:0000256" key="6">
    <source>
        <dbReference type="RuleBase" id="RU003797"/>
    </source>
</evidence>
<comment type="similarity">
    <text evidence="6">Belongs to the UPF0758 family.</text>
</comment>
<dbReference type="PANTHER" id="PTHR30471">
    <property type="entry name" value="DNA REPAIR PROTEIN RADC"/>
    <property type="match status" value="1"/>
</dbReference>
<dbReference type="Proteomes" id="UP000178797">
    <property type="component" value="Unassembled WGS sequence"/>
</dbReference>
<feature type="domain" description="MPN" evidence="7">
    <location>
        <begin position="100"/>
        <end position="222"/>
    </location>
</feature>
<evidence type="ECO:0000313" key="8">
    <source>
        <dbReference type="EMBL" id="OGL47271.1"/>
    </source>
</evidence>
<evidence type="ECO:0000256" key="5">
    <source>
        <dbReference type="ARBA" id="ARBA00023049"/>
    </source>
</evidence>
<reference evidence="8 9" key="1">
    <citation type="journal article" date="2016" name="Nat. Commun.">
        <title>Thousands of microbial genomes shed light on interconnected biogeochemical processes in an aquifer system.</title>
        <authorList>
            <person name="Anantharaman K."/>
            <person name="Brown C.T."/>
            <person name="Hug L.A."/>
            <person name="Sharon I."/>
            <person name="Castelle C.J."/>
            <person name="Probst A.J."/>
            <person name="Thomas B.C."/>
            <person name="Singh A."/>
            <person name="Wilkins M.J."/>
            <person name="Karaoz U."/>
            <person name="Brodie E.L."/>
            <person name="Williams K.H."/>
            <person name="Hubbard S.S."/>
            <person name="Banfield J.F."/>
        </authorList>
    </citation>
    <scope>NUCLEOTIDE SEQUENCE [LARGE SCALE GENOMIC DNA]</scope>
</reference>
<evidence type="ECO:0000256" key="2">
    <source>
        <dbReference type="ARBA" id="ARBA00022723"/>
    </source>
</evidence>
<dbReference type="CDD" id="cd08071">
    <property type="entry name" value="MPN_DUF2466"/>
    <property type="match status" value="1"/>
</dbReference>
<dbReference type="InterPro" id="IPR020891">
    <property type="entry name" value="UPF0758_CS"/>
</dbReference>
<dbReference type="PROSITE" id="PS01302">
    <property type="entry name" value="UPF0758"/>
    <property type="match status" value="1"/>
</dbReference>
<dbReference type="PROSITE" id="PS50249">
    <property type="entry name" value="MPN"/>
    <property type="match status" value="1"/>
</dbReference>
<evidence type="ECO:0000256" key="4">
    <source>
        <dbReference type="ARBA" id="ARBA00022833"/>
    </source>
</evidence>